<comment type="caution">
    <text evidence="17">The sequence shown here is derived from an EMBL/GenBank/DDBJ whole genome shotgun (WGS) entry which is preliminary data.</text>
</comment>
<evidence type="ECO:0000256" key="14">
    <source>
        <dbReference type="SAM" id="Phobius"/>
    </source>
</evidence>
<feature type="domain" description="Histidine kinase" evidence="15">
    <location>
        <begin position="147"/>
        <end position="340"/>
    </location>
</feature>
<evidence type="ECO:0000256" key="9">
    <source>
        <dbReference type="ARBA" id="ARBA00022777"/>
    </source>
</evidence>
<evidence type="ECO:0000256" key="1">
    <source>
        <dbReference type="ARBA" id="ARBA00000085"/>
    </source>
</evidence>
<evidence type="ECO:0000256" key="6">
    <source>
        <dbReference type="ARBA" id="ARBA00022679"/>
    </source>
</evidence>
<dbReference type="CDD" id="cd00082">
    <property type="entry name" value="HisKA"/>
    <property type="match status" value="1"/>
</dbReference>
<evidence type="ECO:0000259" key="15">
    <source>
        <dbReference type="PROSITE" id="PS50109"/>
    </source>
</evidence>
<name>A0A9D2L985_9FIRM</name>
<evidence type="ECO:0000256" key="10">
    <source>
        <dbReference type="ARBA" id="ARBA00022840"/>
    </source>
</evidence>
<dbReference type="GO" id="GO:0000155">
    <property type="term" value="F:phosphorelay sensor kinase activity"/>
    <property type="evidence" value="ECO:0007669"/>
    <property type="project" value="InterPro"/>
</dbReference>
<dbReference type="CDD" id="cd06225">
    <property type="entry name" value="HAMP"/>
    <property type="match status" value="1"/>
</dbReference>
<dbReference type="PROSITE" id="PS50885">
    <property type="entry name" value="HAMP"/>
    <property type="match status" value="1"/>
</dbReference>
<keyword evidence="9 17" id="KW-0418">Kinase</keyword>
<dbReference type="EMBL" id="DWYS01000128">
    <property type="protein sequence ID" value="HJB08325.1"/>
    <property type="molecule type" value="Genomic_DNA"/>
</dbReference>
<dbReference type="Pfam" id="PF00512">
    <property type="entry name" value="HisKA"/>
    <property type="match status" value="1"/>
</dbReference>
<dbReference type="InterPro" id="IPR003660">
    <property type="entry name" value="HAMP_dom"/>
</dbReference>
<keyword evidence="13 14" id="KW-0472">Membrane</keyword>
<dbReference type="Gene3D" id="6.10.340.10">
    <property type="match status" value="1"/>
</dbReference>
<dbReference type="InterPro" id="IPR050398">
    <property type="entry name" value="HssS/ArlS-like"/>
</dbReference>
<dbReference type="EC" id="2.7.13.3" evidence="3"/>
<reference evidence="17" key="2">
    <citation type="submission" date="2021-04" db="EMBL/GenBank/DDBJ databases">
        <authorList>
            <person name="Gilroy R."/>
        </authorList>
    </citation>
    <scope>NUCLEOTIDE SEQUENCE</scope>
    <source>
        <strain evidence="17">CHK188-4685</strain>
    </source>
</reference>
<dbReference type="Proteomes" id="UP000886804">
    <property type="component" value="Unassembled WGS sequence"/>
</dbReference>
<dbReference type="PANTHER" id="PTHR45528">
    <property type="entry name" value="SENSOR HISTIDINE KINASE CPXA"/>
    <property type="match status" value="1"/>
</dbReference>
<keyword evidence="12" id="KW-0902">Two-component regulatory system</keyword>
<dbReference type="InterPro" id="IPR003661">
    <property type="entry name" value="HisK_dim/P_dom"/>
</dbReference>
<dbReference type="GO" id="GO:0005524">
    <property type="term" value="F:ATP binding"/>
    <property type="evidence" value="ECO:0007669"/>
    <property type="project" value="UniProtKB-KW"/>
</dbReference>
<dbReference type="InterPro" id="IPR005467">
    <property type="entry name" value="His_kinase_dom"/>
</dbReference>
<dbReference type="Gene3D" id="1.10.287.130">
    <property type="match status" value="1"/>
</dbReference>
<keyword evidence="4" id="KW-1003">Cell membrane</keyword>
<feature type="transmembrane region" description="Helical" evidence="14">
    <location>
        <begin position="12"/>
        <end position="35"/>
    </location>
</feature>
<dbReference type="InterPro" id="IPR036097">
    <property type="entry name" value="HisK_dim/P_sf"/>
</dbReference>
<accession>A0A9D2L985</accession>
<feature type="domain" description="HAMP" evidence="16">
    <location>
        <begin position="80"/>
        <end position="132"/>
    </location>
</feature>
<keyword evidence="10" id="KW-0067">ATP-binding</keyword>
<keyword evidence="5" id="KW-0597">Phosphoprotein</keyword>
<proteinExistence type="predicted"/>
<dbReference type="AlphaFoldDB" id="A0A9D2L985"/>
<evidence type="ECO:0000313" key="17">
    <source>
        <dbReference type="EMBL" id="HJB08325.1"/>
    </source>
</evidence>
<dbReference type="GO" id="GO:0005886">
    <property type="term" value="C:plasma membrane"/>
    <property type="evidence" value="ECO:0007669"/>
    <property type="project" value="UniProtKB-SubCell"/>
</dbReference>
<organism evidence="17 18">
    <name type="scientific">Candidatus Enterocloster faecavium</name>
    <dbReference type="NCBI Taxonomy" id="2838560"/>
    <lineage>
        <taxon>Bacteria</taxon>
        <taxon>Bacillati</taxon>
        <taxon>Bacillota</taxon>
        <taxon>Clostridia</taxon>
        <taxon>Lachnospirales</taxon>
        <taxon>Lachnospiraceae</taxon>
        <taxon>Enterocloster</taxon>
    </lineage>
</organism>
<evidence type="ECO:0000256" key="5">
    <source>
        <dbReference type="ARBA" id="ARBA00022553"/>
    </source>
</evidence>
<evidence type="ECO:0000256" key="3">
    <source>
        <dbReference type="ARBA" id="ARBA00012438"/>
    </source>
</evidence>
<dbReference type="SUPFAM" id="SSF47384">
    <property type="entry name" value="Homodimeric domain of signal transducing histidine kinase"/>
    <property type="match status" value="1"/>
</dbReference>
<keyword evidence="6" id="KW-0808">Transferase</keyword>
<gene>
    <name evidence="17" type="ORF">H9716_10775</name>
</gene>
<keyword evidence="8" id="KW-0547">Nucleotide-binding</keyword>
<dbReference type="Gene3D" id="3.30.565.10">
    <property type="entry name" value="Histidine kinase-like ATPase, C-terminal domain"/>
    <property type="match status" value="1"/>
</dbReference>
<dbReference type="SUPFAM" id="SSF55874">
    <property type="entry name" value="ATPase domain of HSP90 chaperone/DNA topoisomerase II/histidine kinase"/>
    <property type="match status" value="1"/>
</dbReference>
<keyword evidence="7 14" id="KW-0812">Transmembrane</keyword>
<dbReference type="InterPro" id="IPR036890">
    <property type="entry name" value="HATPase_C_sf"/>
</dbReference>
<comment type="catalytic activity">
    <reaction evidence="1">
        <text>ATP + protein L-histidine = ADP + protein N-phospho-L-histidine.</text>
        <dbReference type="EC" id="2.7.13.3"/>
    </reaction>
</comment>
<protein>
    <recommendedName>
        <fullName evidence="3">histidine kinase</fullName>
        <ecNumber evidence="3">2.7.13.3</ecNumber>
    </recommendedName>
</protein>
<comment type="subcellular location">
    <subcellularLocation>
        <location evidence="2">Cell membrane</location>
        <topology evidence="2">Multi-pass membrane protein</topology>
    </subcellularLocation>
</comment>
<evidence type="ECO:0000256" key="13">
    <source>
        <dbReference type="ARBA" id="ARBA00023136"/>
    </source>
</evidence>
<reference evidence="17" key="1">
    <citation type="journal article" date="2021" name="PeerJ">
        <title>Extensive microbial diversity within the chicken gut microbiome revealed by metagenomics and culture.</title>
        <authorList>
            <person name="Gilroy R."/>
            <person name="Ravi A."/>
            <person name="Getino M."/>
            <person name="Pursley I."/>
            <person name="Horton D.L."/>
            <person name="Alikhan N.F."/>
            <person name="Baker D."/>
            <person name="Gharbi K."/>
            <person name="Hall N."/>
            <person name="Watson M."/>
            <person name="Adriaenssens E.M."/>
            <person name="Foster-Nyarko E."/>
            <person name="Jarju S."/>
            <person name="Secka A."/>
            <person name="Antonio M."/>
            <person name="Oren A."/>
            <person name="Chaudhuri R.R."/>
            <person name="La Ragione R."/>
            <person name="Hildebrand F."/>
            <person name="Pallen M.J."/>
        </authorList>
    </citation>
    <scope>NUCLEOTIDE SEQUENCE</scope>
    <source>
        <strain evidence="17">CHK188-4685</strain>
    </source>
</reference>
<sequence>MNKNLFIREVLEFLLLSLAIALFFFGFLFLSSRSIGETWLSERGIILSQEQTGILLLWIRSLCLLASSLVFLALFLFLLGQRISYVASIIRGVEQLRERQLDYTIPVEGKDEFAFLAESINYLAFSQKQLKQQQEALRQKREDFVRTLSHDIRTPLTSILSNSQYLASKSSLTPEEITSYITLVQSKGEQIRLLTDQLLGKAGSMERPVEDVALLLRQLAFQWEEILEDSFRCETDCSGCHSFSARADLSSLQRILDNLSSNIEKYADPDRPVVLRLSCSPGEIRIFQQNALPPNPAPPSESHGIGLKSICEIARRTGGQADFSLSSSSFEIRILLKLDPHL</sequence>
<feature type="transmembrane region" description="Helical" evidence="14">
    <location>
        <begin position="55"/>
        <end position="79"/>
    </location>
</feature>
<evidence type="ECO:0000313" key="18">
    <source>
        <dbReference type="Proteomes" id="UP000886804"/>
    </source>
</evidence>
<dbReference type="PANTHER" id="PTHR45528:SF1">
    <property type="entry name" value="SENSOR HISTIDINE KINASE CPXA"/>
    <property type="match status" value="1"/>
</dbReference>
<dbReference type="PROSITE" id="PS50109">
    <property type="entry name" value="HIS_KIN"/>
    <property type="match status" value="1"/>
</dbReference>
<evidence type="ECO:0000256" key="4">
    <source>
        <dbReference type="ARBA" id="ARBA00022475"/>
    </source>
</evidence>
<evidence type="ECO:0000256" key="12">
    <source>
        <dbReference type="ARBA" id="ARBA00023012"/>
    </source>
</evidence>
<evidence type="ECO:0000256" key="2">
    <source>
        <dbReference type="ARBA" id="ARBA00004651"/>
    </source>
</evidence>
<keyword evidence="11 14" id="KW-1133">Transmembrane helix</keyword>
<evidence type="ECO:0000259" key="16">
    <source>
        <dbReference type="PROSITE" id="PS50885"/>
    </source>
</evidence>
<evidence type="ECO:0000256" key="11">
    <source>
        <dbReference type="ARBA" id="ARBA00022989"/>
    </source>
</evidence>
<evidence type="ECO:0000256" key="8">
    <source>
        <dbReference type="ARBA" id="ARBA00022741"/>
    </source>
</evidence>
<evidence type="ECO:0000256" key="7">
    <source>
        <dbReference type="ARBA" id="ARBA00022692"/>
    </source>
</evidence>
<dbReference type="SMART" id="SM00388">
    <property type="entry name" value="HisKA"/>
    <property type="match status" value="1"/>
</dbReference>